<comment type="similarity">
    <text evidence="14">Belongs to the TRAFAC class TrmE-Era-EngA-EngB-Septin-like GTPase superfamily. FeoB GTPase (TC 9.A.8) family.</text>
</comment>
<dbReference type="InterPro" id="IPR027417">
    <property type="entry name" value="P-loop_NTPase"/>
</dbReference>
<evidence type="ECO:0000256" key="4">
    <source>
        <dbReference type="ARBA" id="ARBA00022496"/>
    </source>
</evidence>
<evidence type="ECO:0000256" key="9">
    <source>
        <dbReference type="ARBA" id="ARBA00023065"/>
    </source>
</evidence>
<feature type="domain" description="FeoB-type G" evidence="15">
    <location>
        <begin position="2"/>
        <end position="164"/>
    </location>
</feature>
<accession>A0ABQ5Q7A2</accession>
<comment type="caution">
    <text evidence="14">Lacks conserved residue(s) required for the propagation of feature annotation.</text>
</comment>
<dbReference type="Gene3D" id="3.40.50.300">
    <property type="entry name" value="P-loop containing nucleotide triphosphate hydrolases"/>
    <property type="match status" value="1"/>
</dbReference>
<keyword evidence="6" id="KW-0547">Nucleotide-binding</keyword>
<keyword evidence="2 14" id="KW-0813">Transport</keyword>
<dbReference type="SUPFAM" id="SSF52540">
    <property type="entry name" value="P-loop containing nucleoside triphosphate hydrolases"/>
    <property type="match status" value="1"/>
</dbReference>
<evidence type="ECO:0000256" key="6">
    <source>
        <dbReference type="ARBA" id="ARBA00022741"/>
    </source>
</evidence>
<evidence type="ECO:0000256" key="11">
    <source>
        <dbReference type="ARBA" id="ARBA00023136"/>
    </source>
</evidence>
<keyword evidence="8 14" id="KW-0408">Iron</keyword>
<dbReference type="InterPro" id="IPR003373">
    <property type="entry name" value="Fe2_transport_prot-B"/>
</dbReference>
<keyword evidence="9" id="KW-0406">Ion transport</keyword>
<dbReference type="InterPro" id="IPR006073">
    <property type="entry name" value="GTP-bd"/>
</dbReference>
<dbReference type="Pfam" id="PF17910">
    <property type="entry name" value="FeoB_Cyto"/>
    <property type="match status" value="1"/>
</dbReference>
<keyword evidence="5 14" id="KW-0812">Transmembrane</keyword>
<keyword evidence="11 14" id="KW-0472">Membrane</keyword>
<evidence type="ECO:0000256" key="3">
    <source>
        <dbReference type="ARBA" id="ARBA00022475"/>
    </source>
</evidence>
<dbReference type="PANTHER" id="PTHR43185">
    <property type="entry name" value="FERROUS IRON TRANSPORT PROTEIN B"/>
    <property type="match status" value="1"/>
</dbReference>
<evidence type="ECO:0000256" key="8">
    <source>
        <dbReference type="ARBA" id="ARBA00023004"/>
    </source>
</evidence>
<evidence type="ECO:0000259" key="15">
    <source>
        <dbReference type="PROSITE" id="PS51711"/>
    </source>
</evidence>
<evidence type="ECO:0000256" key="13">
    <source>
        <dbReference type="NCBIfam" id="TIGR00437"/>
    </source>
</evidence>
<dbReference type="Pfam" id="PF07670">
    <property type="entry name" value="Gate"/>
    <property type="match status" value="2"/>
</dbReference>
<keyword evidence="3" id="KW-1003">Cell membrane</keyword>
<evidence type="ECO:0000313" key="16">
    <source>
        <dbReference type="EMBL" id="GLH70199.1"/>
    </source>
</evidence>
<dbReference type="InterPro" id="IPR011640">
    <property type="entry name" value="Fe2_transport_prot_B_C"/>
</dbReference>
<evidence type="ECO:0000313" key="17">
    <source>
        <dbReference type="Proteomes" id="UP001165089"/>
    </source>
</evidence>
<feature type="transmembrane region" description="Helical" evidence="14">
    <location>
        <begin position="456"/>
        <end position="477"/>
    </location>
</feature>
<dbReference type="PROSITE" id="PS51711">
    <property type="entry name" value="G_FEOB"/>
    <property type="match status" value="1"/>
</dbReference>
<name>A0ABQ5Q7A2_9BACT</name>
<feature type="transmembrane region" description="Helical" evidence="14">
    <location>
        <begin position="424"/>
        <end position="450"/>
    </location>
</feature>
<proteinExistence type="inferred from homology"/>
<evidence type="ECO:0000256" key="2">
    <source>
        <dbReference type="ARBA" id="ARBA00022448"/>
    </source>
</evidence>
<dbReference type="InterPro" id="IPR005225">
    <property type="entry name" value="Small_GTP-bd"/>
</dbReference>
<evidence type="ECO:0000256" key="7">
    <source>
        <dbReference type="ARBA" id="ARBA00022989"/>
    </source>
</evidence>
<dbReference type="InterPro" id="IPR011642">
    <property type="entry name" value="Gate_dom"/>
</dbReference>
<dbReference type="CDD" id="cd01879">
    <property type="entry name" value="FeoB"/>
    <property type="match status" value="1"/>
</dbReference>
<comment type="caution">
    <text evidence="16">The sequence shown here is derived from an EMBL/GenBank/DDBJ whole genome shotgun (WGS) entry which is preliminary data.</text>
</comment>
<dbReference type="RefSeq" id="WP_285724691.1">
    <property type="nucleotide sequence ID" value="NZ_BSDD01000003.1"/>
</dbReference>
<dbReference type="InterPro" id="IPR030389">
    <property type="entry name" value="G_FEOB_dom"/>
</dbReference>
<feature type="transmembrane region" description="Helical" evidence="14">
    <location>
        <begin position="663"/>
        <end position="685"/>
    </location>
</feature>
<dbReference type="NCBIfam" id="TIGR00437">
    <property type="entry name" value="feoB"/>
    <property type="match status" value="1"/>
</dbReference>
<evidence type="ECO:0000256" key="5">
    <source>
        <dbReference type="ARBA" id="ARBA00022692"/>
    </source>
</evidence>
<keyword evidence="4 14" id="KW-0410">Iron transport</keyword>
<evidence type="ECO:0000256" key="1">
    <source>
        <dbReference type="ARBA" id="ARBA00004651"/>
    </source>
</evidence>
<keyword evidence="17" id="KW-1185">Reference proteome</keyword>
<gene>
    <name evidence="16" type="primary">feoB</name>
    <name evidence="16" type="ORF">GETHPA_17320</name>
</gene>
<dbReference type="Gene3D" id="1.10.287.1770">
    <property type="match status" value="1"/>
</dbReference>
<dbReference type="Proteomes" id="UP001165089">
    <property type="component" value="Unassembled WGS sequence"/>
</dbReference>
<keyword evidence="7 14" id="KW-1133">Transmembrane helix</keyword>
<comment type="subcellular location">
    <subcellularLocation>
        <location evidence="14">Cell inner membrane</location>
        <topology evidence="14">Multi-pass membrane protein</topology>
    </subcellularLocation>
    <subcellularLocation>
        <location evidence="1">Cell membrane</location>
        <topology evidence="1">Multi-pass membrane protein</topology>
    </subcellularLocation>
</comment>
<dbReference type="InterPro" id="IPR041069">
    <property type="entry name" value="FeoB_Cyto"/>
</dbReference>
<dbReference type="Pfam" id="PF07664">
    <property type="entry name" value="FeoB_C"/>
    <property type="match status" value="1"/>
</dbReference>
<reference evidence="16 17" key="1">
    <citation type="journal article" date="2023" name="Antonie Van Leeuwenhoek">
        <title>Mesoterricola silvestris gen. nov., sp. nov., Mesoterricola sediminis sp. nov., Geothrix oryzae sp. nov., Geothrix edaphica sp. nov., Geothrix rubra sp. nov., and Geothrix limicola sp. nov., six novel members of Acidobacteriota isolated from soils.</title>
        <authorList>
            <person name="Itoh H."/>
            <person name="Sugisawa Y."/>
            <person name="Mise K."/>
            <person name="Xu Z."/>
            <person name="Kuniyasu M."/>
            <person name="Ushijima N."/>
            <person name="Kawano K."/>
            <person name="Kobayashi E."/>
            <person name="Shiratori Y."/>
            <person name="Masuda Y."/>
            <person name="Senoo K."/>
        </authorList>
    </citation>
    <scope>NUCLEOTIDE SEQUENCE [LARGE SCALE GENOMIC DNA]</scope>
    <source>
        <strain evidence="16 17">Red803</strain>
    </source>
</reference>
<sequence>MPMVIALAGNPNCGKTTIFNALTGARHHVGNWPGVTVERRTGTFEHEGLQLEVVDLPGTYSLSTRSEDERVAAQALASGEVDLVLNVLDASNLERNLYLSTQLKELGKPMAFVLNMVDDAERRGIRMDLKAMETLLGGPVVATVGNREEGVEELKTLLASLARGETERCRSIAVDYGHDIEGELRKLEGEIQRDEALAAAMPPRWLALQLLEGSPAAQATLATSHARAAIGQQLSKSQAFLEQHLKEDVATLVAERRYGFAHGLVKEVATPAAEGKTPTARLDAILTHRYLGIPIFILILGLIYSVSFILGKIPQDWIAEGFKSLAAVAGDHLPPGELTSLLVDGVIPGVSAVIVFVPVIMILMGCIAFLEDTGYMARAAFIMDRLMHVMGLHGKSFIPLIMGSGCNVPAIQAARTIESRQDRLITILVTPLVSCSARLQVYIVIAGTFFTPIKAAMAIVAMHFLGLGLAVLMGRLLRSALFSGPSSPFVMELPPYRLPVLKSTVVHMWEKGSVFLTRAGTTIFAGATLVWFLSRYPGIANAEWTEQYLQQRQAVVALQLPQAETDSRLRDLELARESRIVNSSLAARIGQKVSPLLQPILDPDHRRPEAWKDVIALTAGFVAKEIVVSTMAVIHQASDEPKPGERLSPLQVSLRDRSGLTPLTALAFMIFTLIYTPCLGTVAMIRREAGSWGWAGFSIAYGLVLGWGLAWMAVVVGRWMGYA</sequence>
<dbReference type="PRINTS" id="PR00326">
    <property type="entry name" value="GTP1OBG"/>
</dbReference>
<dbReference type="Pfam" id="PF02421">
    <property type="entry name" value="FeoB_N"/>
    <property type="match status" value="1"/>
</dbReference>
<feature type="transmembrane region" description="Helical" evidence="14">
    <location>
        <begin position="346"/>
        <end position="370"/>
    </location>
</feature>
<feature type="transmembrane region" description="Helical" evidence="14">
    <location>
        <begin position="691"/>
        <end position="716"/>
    </location>
</feature>
<dbReference type="InterPro" id="IPR050860">
    <property type="entry name" value="FeoB_GTPase"/>
</dbReference>
<evidence type="ECO:0000256" key="10">
    <source>
        <dbReference type="ARBA" id="ARBA00023134"/>
    </source>
</evidence>
<evidence type="ECO:0000256" key="14">
    <source>
        <dbReference type="RuleBase" id="RU362098"/>
    </source>
</evidence>
<comment type="function">
    <text evidence="14">Probable transporter of a GTP-driven Fe(2+) uptake system.</text>
</comment>
<organism evidence="16 17">
    <name type="scientific">Geothrix rubra</name>
    <dbReference type="NCBI Taxonomy" id="2927977"/>
    <lineage>
        <taxon>Bacteria</taxon>
        <taxon>Pseudomonadati</taxon>
        <taxon>Acidobacteriota</taxon>
        <taxon>Holophagae</taxon>
        <taxon>Holophagales</taxon>
        <taxon>Holophagaceae</taxon>
        <taxon>Geothrix</taxon>
    </lineage>
</organism>
<dbReference type="EMBL" id="BSDD01000003">
    <property type="protein sequence ID" value="GLH70199.1"/>
    <property type="molecule type" value="Genomic_DNA"/>
</dbReference>
<protein>
    <recommendedName>
        <fullName evidence="12 13">Ferrous iron transport protein B</fullName>
    </recommendedName>
</protein>
<feature type="transmembrane region" description="Helical" evidence="14">
    <location>
        <begin position="290"/>
        <end position="310"/>
    </location>
</feature>
<dbReference type="NCBIfam" id="TIGR00231">
    <property type="entry name" value="small_GTP"/>
    <property type="match status" value="1"/>
</dbReference>
<evidence type="ECO:0000256" key="12">
    <source>
        <dbReference type="ARBA" id="ARBA00031200"/>
    </source>
</evidence>
<dbReference type="PANTHER" id="PTHR43185:SF1">
    <property type="entry name" value="FE(2+) TRANSPORTER FEOB"/>
    <property type="match status" value="1"/>
</dbReference>
<keyword evidence="10 14" id="KW-0342">GTP-binding</keyword>